<comment type="caution">
    <text evidence="1">The sequence shown here is derived from an EMBL/GenBank/DDBJ whole genome shotgun (WGS) entry which is preliminary data.</text>
</comment>
<accession>A0ABP0HFS5</accession>
<protein>
    <submittedName>
        <fullName evidence="1">Uncharacterized protein</fullName>
    </submittedName>
</protein>
<evidence type="ECO:0000313" key="2">
    <source>
        <dbReference type="Proteomes" id="UP001642484"/>
    </source>
</evidence>
<dbReference type="Proteomes" id="UP001642484">
    <property type="component" value="Unassembled WGS sequence"/>
</dbReference>
<gene>
    <name evidence="1" type="ORF">CCMP2556_LOCUS1498</name>
</gene>
<evidence type="ECO:0000313" key="1">
    <source>
        <dbReference type="EMBL" id="CAK8989056.1"/>
    </source>
</evidence>
<name>A0ABP0HFS5_9DINO</name>
<organism evidence="1 2">
    <name type="scientific">Durusdinium trenchii</name>
    <dbReference type="NCBI Taxonomy" id="1381693"/>
    <lineage>
        <taxon>Eukaryota</taxon>
        <taxon>Sar</taxon>
        <taxon>Alveolata</taxon>
        <taxon>Dinophyceae</taxon>
        <taxon>Suessiales</taxon>
        <taxon>Symbiodiniaceae</taxon>
        <taxon>Durusdinium</taxon>
    </lineage>
</organism>
<proteinExistence type="predicted"/>
<keyword evidence="2" id="KW-1185">Reference proteome</keyword>
<reference evidence="1 2" key="1">
    <citation type="submission" date="2024-02" db="EMBL/GenBank/DDBJ databases">
        <authorList>
            <person name="Chen Y."/>
            <person name="Shah S."/>
            <person name="Dougan E. K."/>
            <person name="Thang M."/>
            <person name="Chan C."/>
        </authorList>
    </citation>
    <scope>NUCLEOTIDE SEQUENCE [LARGE SCALE GENOMIC DNA]</scope>
</reference>
<sequence>MSRRLHSLDWPLSQEEKRGRLLQLYDKDVQAAEQLLRSNDANWHHQELANCRPIGGAPGSFPASSPIAGQDSFPALPWQFWSKATETAISLGLFFSRLTDELRDDAPLSLRRLRARSEKPRRVSFAESDERTKSGAADGHGLHSCSDRRSRRSMLRGRLHGFSHSESGPGDR</sequence>
<dbReference type="EMBL" id="CAXAMN010000503">
    <property type="protein sequence ID" value="CAK8989056.1"/>
    <property type="molecule type" value="Genomic_DNA"/>
</dbReference>